<dbReference type="PRINTS" id="PR00137">
    <property type="entry name" value="LYSOZYME"/>
</dbReference>
<feature type="transmembrane region" description="Helical" evidence="6">
    <location>
        <begin position="31"/>
        <end position="58"/>
    </location>
</feature>
<evidence type="ECO:0000256" key="6">
    <source>
        <dbReference type="SAM" id="Phobius"/>
    </source>
</evidence>
<evidence type="ECO:0000256" key="1">
    <source>
        <dbReference type="ARBA" id="ARBA00010859"/>
    </source>
</evidence>
<dbReference type="InterPro" id="IPR000974">
    <property type="entry name" value="Glyco_hydro_22_lys"/>
</dbReference>
<dbReference type="FunFam" id="1.10.530.10:FF:000001">
    <property type="entry name" value="Lysozyme C"/>
    <property type="match status" value="1"/>
</dbReference>
<keyword evidence="2" id="KW-0732">Signal</keyword>
<dbReference type="InterPro" id="IPR001916">
    <property type="entry name" value="Glyco_hydro_22"/>
</dbReference>
<evidence type="ECO:0000256" key="4">
    <source>
        <dbReference type="RuleBase" id="RU004440"/>
    </source>
</evidence>
<feature type="region of interest" description="Disordered" evidence="5">
    <location>
        <begin position="1"/>
        <end position="22"/>
    </location>
</feature>
<dbReference type="PANTHER" id="PTHR11407">
    <property type="entry name" value="LYSOZYME C"/>
    <property type="match status" value="1"/>
</dbReference>
<dbReference type="InterPro" id="IPR019799">
    <property type="entry name" value="Glyco_hydro_22_CS"/>
</dbReference>
<sequence length="206" mass="23328">MQMKCQNVTRHRRRHEEVSTATAAQRSLPTFIAAAAASTTTVATTITTICCCIWLLLVHAPAPTQTRRLQRCELAGQLYILDVPKSELSLWLCIAHYESRYNTHVVGNRNADGSGDYGLFQISSRYWCQPDNGTKYYAFNECNVKCSALLLDDITEAVDCARTIQRRQGWSAWSVYSVYCNRTLNEVDDCFESVSEEVHVDSEIEK</sequence>
<keyword evidence="6" id="KW-1133">Transmembrane helix</keyword>
<gene>
    <name evidence="8" type="primary">LysP_0</name>
    <name evidence="8" type="ORF">c0_g1_i1</name>
</gene>
<evidence type="ECO:0000256" key="5">
    <source>
        <dbReference type="SAM" id="MobiDB-lite"/>
    </source>
</evidence>
<dbReference type="EMBL" id="GDHF01001012">
    <property type="protein sequence ID" value="JAI51302.1"/>
    <property type="molecule type" value="Transcribed_RNA"/>
</dbReference>
<dbReference type="PROSITE" id="PS00128">
    <property type="entry name" value="GLYCOSYL_HYDROL_F22_1"/>
    <property type="match status" value="1"/>
</dbReference>
<dbReference type="Pfam" id="PF00062">
    <property type="entry name" value="Lys"/>
    <property type="match status" value="1"/>
</dbReference>
<dbReference type="InterPro" id="IPR023346">
    <property type="entry name" value="Lysozyme-like_dom_sf"/>
</dbReference>
<reference evidence="8" key="1">
    <citation type="submission" date="2015-06" db="EMBL/GenBank/DDBJ databases">
        <authorList>
            <person name="Hoefler B.C."/>
            <person name="Straight P.D."/>
        </authorList>
    </citation>
    <scope>NUCLEOTIDE SEQUENCE</scope>
</reference>
<evidence type="ECO:0000256" key="2">
    <source>
        <dbReference type="ARBA" id="ARBA00022729"/>
    </source>
</evidence>
<evidence type="ECO:0000256" key="3">
    <source>
        <dbReference type="ARBA" id="ARBA00023157"/>
    </source>
</evidence>
<dbReference type="AlphaFoldDB" id="A0A0K8WJP4"/>
<dbReference type="PRINTS" id="PR00135">
    <property type="entry name" value="LYZLACT"/>
</dbReference>
<keyword evidence="6" id="KW-0812">Transmembrane</keyword>
<organism evidence="8">
    <name type="scientific">Bactrocera latifrons</name>
    <name type="common">Malaysian fruit fly</name>
    <name type="synonym">Chaetodacus latifrons</name>
    <dbReference type="NCBI Taxonomy" id="174628"/>
    <lineage>
        <taxon>Eukaryota</taxon>
        <taxon>Metazoa</taxon>
        <taxon>Ecdysozoa</taxon>
        <taxon>Arthropoda</taxon>
        <taxon>Hexapoda</taxon>
        <taxon>Insecta</taxon>
        <taxon>Pterygota</taxon>
        <taxon>Neoptera</taxon>
        <taxon>Endopterygota</taxon>
        <taxon>Diptera</taxon>
        <taxon>Brachycera</taxon>
        <taxon>Muscomorpha</taxon>
        <taxon>Tephritoidea</taxon>
        <taxon>Tephritidae</taxon>
        <taxon>Bactrocera</taxon>
        <taxon>Bactrocera</taxon>
    </lineage>
</organism>
<comment type="similarity">
    <text evidence="1 4">Belongs to the glycosyl hydrolase 22 family.</text>
</comment>
<keyword evidence="6" id="KW-0472">Membrane</keyword>
<dbReference type="SUPFAM" id="SSF53955">
    <property type="entry name" value="Lysozyme-like"/>
    <property type="match status" value="1"/>
</dbReference>
<dbReference type="GO" id="GO:0003796">
    <property type="term" value="F:lysozyme activity"/>
    <property type="evidence" value="ECO:0007669"/>
    <property type="project" value="InterPro"/>
</dbReference>
<dbReference type="SMART" id="SM00263">
    <property type="entry name" value="LYZ1"/>
    <property type="match status" value="1"/>
</dbReference>
<accession>A0A0K8WJP4</accession>
<evidence type="ECO:0000313" key="8">
    <source>
        <dbReference type="EMBL" id="JAI51302.1"/>
    </source>
</evidence>
<dbReference type="Gene3D" id="1.10.530.10">
    <property type="match status" value="1"/>
</dbReference>
<evidence type="ECO:0000259" key="7">
    <source>
        <dbReference type="PROSITE" id="PS00128"/>
    </source>
</evidence>
<feature type="domain" description="Glycosyl hydrolases family 22 (GH22)" evidence="7">
    <location>
        <begin position="142"/>
        <end position="160"/>
    </location>
</feature>
<dbReference type="PROSITE" id="PS51348">
    <property type="entry name" value="GLYCOSYL_HYDROL_F22_2"/>
    <property type="match status" value="1"/>
</dbReference>
<name>A0A0K8WJP4_BACLA</name>
<dbReference type="OrthoDB" id="17373at2759"/>
<dbReference type="CDD" id="cd16899">
    <property type="entry name" value="LYZ_C_invert"/>
    <property type="match status" value="1"/>
</dbReference>
<keyword evidence="3" id="KW-1015">Disulfide bond</keyword>
<protein>
    <submittedName>
        <fullName evidence="8">Lysozyme P</fullName>
    </submittedName>
</protein>
<dbReference type="PANTHER" id="PTHR11407:SF36">
    <property type="entry name" value="GEO02684P1-RELATED"/>
    <property type="match status" value="1"/>
</dbReference>
<proteinExistence type="inferred from homology"/>